<evidence type="ECO:0000256" key="1">
    <source>
        <dbReference type="SAM" id="MobiDB-lite"/>
    </source>
</evidence>
<feature type="compositionally biased region" description="Basic residues" evidence="1">
    <location>
        <begin position="12"/>
        <end position="22"/>
    </location>
</feature>
<evidence type="ECO:0000313" key="3">
    <source>
        <dbReference type="Proteomes" id="UP000323597"/>
    </source>
</evidence>
<keyword evidence="3" id="KW-1185">Reference proteome</keyword>
<sequence length="120" mass="14077">MADGAQMASRSHPQKPRPRRLGRPIPFRLFLSKKGLKSYVIWFFFKNKKQMKLKRGRNENTTPFDPSPNHCNFEIYGLSSVPFQVRRPIGVVIHGARCGVVREGRTEGHWRLYEGWLRRI</sequence>
<feature type="region of interest" description="Disordered" evidence="1">
    <location>
        <begin position="1"/>
        <end position="22"/>
    </location>
</feature>
<organism evidence="2 3">
    <name type="scientific">Gossypium mustelinum</name>
    <name type="common">Cotton</name>
    <name type="synonym">Gossypium caicoense</name>
    <dbReference type="NCBI Taxonomy" id="34275"/>
    <lineage>
        <taxon>Eukaryota</taxon>
        <taxon>Viridiplantae</taxon>
        <taxon>Streptophyta</taxon>
        <taxon>Embryophyta</taxon>
        <taxon>Tracheophyta</taxon>
        <taxon>Spermatophyta</taxon>
        <taxon>Magnoliopsida</taxon>
        <taxon>eudicotyledons</taxon>
        <taxon>Gunneridae</taxon>
        <taxon>Pentapetalae</taxon>
        <taxon>rosids</taxon>
        <taxon>malvids</taxon>
        <taxon>Malvales</taxon>
        <taxon>Malvaceae</taxon>
        <taxon>Malvoideae</taxon>
        <taxon>Gossypium</taxon>
    </lineage>
</organism>
<dbReference type="Proteomes" id="UP000323597">
    <property type="component" value="Chromosome A12"/>
</dbReference>
<proteinExistence type="predicted"/>
<dbReference type="AlphaFoldDB" id="A0A5D2WPL0"/>
<name>A0A5D2WPL0_GOSMU</name>
<protein>
    <submittedName>
        <fullName evidence="2">Uncharacterized protein</fullName>
    </submittedName>
</protein>
<evidence type="ECO:0000313" key="2">
    <source>
        <dbReference type="EMBL" id="TYJ03513.1"/>
    </source>
</evidence>
<accession>A0A5D2WPL0</accession>
<dbReference type="EMBL" id="CM017647">
    <property type="protein sequence ID" value="TYJ03513.1"/>
    <property type="molecule type" value="Genomic_DNA"/>
</dbReference>
<reference evidence="2 3" key="1">
    <citation type="submission" date="2019-07" db="EMBL/GenBank/DDBJ databases">
        <title>WGS assembly of Gossypium mustelinum.</title>
        <authorList>
            <person name="Chen Z.J."/>
            <person name="Sreedasyam A."/>
            <person name="Ando A."/>
            <person name="Song Q."/>
            <person name="De L."/>
            <person name="Hulse-Kemp A."/>
            <person name="Ding M."/>
            <person name="Ye W."/>
            <person name="Kirkbride R."/>
            <person name="Jenkins J."/>
            <person name="Plott C."/>
            <person name="Lovell J."/>
            <person name="Lin Y.-M."/>
            <person name="Vaughn R."/>
            <person name="Liu B."/>
            <person name="Li W."/>
            <person name="Simpson S."/>
            <person name="Scheffler B."/>
            <person name="Saski C."/>
            <person name="Grover C."/>
            <person name="Hu G."/>
            <person name="Conover J."/>
            <person name="Carlson J."/>
            <person name="Shu S."/>
            <person name="Boston L."/>
            <person name="Williams M."/>
            <person name="Peterson D."/>
            <person name="Mcgee K."/>
            <person name="Jones D."/>
            <person name="Wendel J."/>
            <person name="Stelly D."/>
            <person name="Grimwood J."/>
            <person name="Schmutz J."/>
        </authorList>
    </citation>
    <scope>NUCLEOTIDE SEQUENCE [LARGE SCALE GENOMIC DNA]</scope>
    <source>
        <strain evidence="2">1408120.09</strain>
    </source>
</reference>
<gene>
    <name evidence="2" type="ORF">E1A91_A12G032900v1</name>
</gene>